<feature type="transmembrane region" description="Helical" evidence="1">
    <location>
        <begin position="93"/>
        <end position="110"/>
    </location>
</feature>
<evidence type="ECO:0000313" key="2">
    <source>
        <dbReference type="EMBL" id="MCX2718107.1"/>
    </source>
</evidence>
<dbReference type="InterPro" id="IPR007404">
    <property type="entry name" value="YdjM-like"/>
</dbReference>
<dbReference type="Pfam" id="PF04307">
    <property type="entry name" value="YdjM"/>
    <property type="match status" value="1"/>
</dbReference>
<feature type="transmembrane region" description="Helical" evidence="1">
    <location>
        <begin position="130"/>
        <end position="151"/>
    </location>
</feature>
<dbReference type="AlphaFoldDB" id="A0AAE3SLW0"/>
<accession>A0AAE3SLW0</accession>
<feature type="transmembrane region" description="Helical" evidence="1">
    <location>
        <begin position="63"/>
        <end position="86"/>
    </location>
</feature>
<reference evidence="2" key="1">
    <citation type="submission" date="2022-11" db="EMBL/GenBank/DDBJ databases">
        <title>The characterization of three novel Bacteroidetes species and genomic analysis of their roles in tidal elemental geochemical cycles.</title>
        <authorList>
            <person name="Ma K.-J."/>
        </authorList>
    </citation>
    <scope>NUCLEOTIDE SEQUENCE</scope>
    <source>
        <strain evidence="2">M415</strain>
    </source>
</reference>
<keyword evidence="1" id="KW-0472">Membrane</keyword>
<evidence type="ECO:0000313" key="3">
    <source>
        <dbReference type="Proteomes" id="UP001207116"/>
    </source>
</evidence>
<feature type="transmembrane region" description="Helical" evidence="1">
    <location>
        <begin position="163"/>
        <end position="180"/>
    </location>
</feature>
<evidence type="ECO:0008006" key="4">
    <source>
        <dbReference type="Google" id="ProtNLM"/>
    </source>
</evidence>
<evidence type="ECO:0000256" key="1">
    <source>
        <dbReference type="SAM" id="Phobius"/>
    </source>
</evidence>
<dbReference type="Proteomes" id="UP001207116">
    <property type="component" value="Unassembled WGS sequence"/>
</dbReference>
<keyword evidence="1" id="KW-1133">Transmembrane helix</keyword>
<proteinExistence type="predicted"/>
<keyword evidence="1" id="KW-0812">Transmembrane</keyword>
<gene>
    <name evidence="2" type="ORF">OO016_00715</name>
</gene>
<name>A0AAE3SLW0_9FLAO</name>
<dbReference type="EMBL" id="JAPFQP010000001">
    <property type="protein sequence ID" value="MCX2718107.1"/>
    <property type="molecule type" value="Genomic_DNA"/>
</dbReference>
<feature type="transmembrane region" description="Helical" evidence="1">
    <location>
        <begin position="186"/>
        <end position="206"/>
    </location>
</feature>
<keyword evidence="3" id="KW-1185">Reference proteome</keyword>
<organism evidence="2 3">
    <name type="scientific">Lentiprolixibacter aurantiacus</name>
    <dbReference type="NCBI Taxonomy" id="2993939"/>
    <lineage>
        <taxon>Bacteria</taxon>
        <taxon>Pseudomonadati</taxon>
        <taxon>Bacteroidota</taxon>
        <taxon>Flavobacteriia</taxon>
        <taxon>Flavobacteriales</taxon>
        <taxon>Flavobacteriaceae</taxon>
        <taxon>Lentiprolixibacter</taxon>
    </lineage>
</organism>
<protein>
    <recommendedName>
        <fullName evidence="4">Permease</fullName>
    </recommendedName>
</protein>
<sequence length="222" mass="25078">MFIGHFAVGLFSKKDNTLPSLAMMFIAVQMLDLIWPVFVLLGIETLSIDPGNTALTPLSFDYYPYSHSLLMALVWSVVLGVIYLLYTKNKQGSIILGVLVMSHWVLDFITHRPDLPISPFGDAKVGLGLWNHPVAAVVLELSLFSLGVLLYLKSSVYKRKTAFWLLIVFLLTIHIMNLFSPPPPNTMAVAWSANLVWIIVLWAWWIEKSPSKNSKYQTKEKI</sequence>
<dbReference type="RefSeq" id="WP_266010104.1">
    <property type="nucleotide sequence ID" value="NZ_JAPFQP010000001.1"/>
</dbReference>
<comment type="caution">
    <text evidence="2">The sequence shown here is derived from an EMBL/GenBank/DDBJ whole genome shotgun (WGS) entry which is preliminary data.</text>
</comment>
<feature type="transmembrane region" description="Helical" evidence="1">
    <location>
        <begin position="21"/>
        <end position="43"/>
    </location>
</feature>